<dbReference type="SUPFAM" id="SSF140415">
    <property type="entry name" value="YppE-like"/>
    <property type="match status" value="1"/>
</dbReference>
<name>A0ABW2UZ31_9BACI</name>
<gene>
    <name evidence="1" type="ORF">ACFQU8_13735</name>
</gene>
<protein>
    <submittedName>
        <fullName evidence="1">DUF1798 family protein</fullName>
    </submittedName>
</protein>
<accession>A0ABW2UZ31</accession>
<sequence>MTLEQQTRQLVEQLDQLKAIYEANNPPESKLDKAFFEMVKKRTEPVYALLAEWEENALRAVKERKINMHPQQVSSTRENMELLLLNSYYVDVRRKQYMEFHHSIQFILDQLLNELKKV</sequence>
<dbReference type="Gene3D" id="1.20.120.440">
    <property type="entry name" value="YppE-like"/>
    <property type="match status" value="1"/>
</dbReference>
<comment type="caution">
    <text evidence="1">The sequence shown here is derived from an EMBL/GenBank/DDBJ whole genome shotgun (WGS) entry which is preliminary data.</text>
</comment>
<dbReference type="InterPro" id="IPR014913">
    <property type="entry name" value="YppE-like"/>
</dbReference>
<dbReference type="Proteomes" id="UP001596620">
    <property type="component" value="Unassembled WGS sequence"/>
</dbReference>
<dbReference type="Pfam" id="PF08807">
    <property type="entry name" value="DUF1798"/>
    <property type="match status" value="1"/>
</dbReference>
<evidence type="ECO:0000313" key="1">
    <source>
        <dbReference type="EMBL" id="MFC7748248.1"/>
    </source>
</evidence>
<proteinExistence type="predicted"/>
<dbReference type="InterPro" id="IPR023351">
    <property type="entry name" value="YppE-like_sf"/>
</dbReference>
<dbReference type="RefSeq" id="WP_382361456.1">
    <property type="nucleotide sequence ID" value="NZ_JBHTGR010000057.1"/>
</dbReference>
<reference evidence="2" key="1">
    <citation type="journal article" date="2019" name="Int. J. Syst. Evol. Microbiol.">
        <title>The Global Catalogue of Microorganisms (GCM) 10K type strain sequencing project: providing services to taxonomists for standard genome sequencing and annotation.</title>
        <authorList>
            <consortium name="The Broad Institute Genomics Platform"/>
            <consortium name="The Broad Institute Genome Sequencing Center for Infectious Disease"/>
            <person name="Wu L."/>
            <person name="Ma J."/>
        </authorList>
    </citation>
    <scope>NUCLEOTIDE SEQUENCE [LARGE SCALE GENOMIC DNA]</scope>
    <source>
        <strain evidence="2">JCM 30234</strain>
    </source>
</reference>
<dbReference type="EMBL" id="JBHTGR010000057">
    <property type="protein sequence ID" value="MFC7748248.1"/>
    <property type="molecule type" value="Genomic_DNA"/>
</dbReference>
<keyword evidence="2" id="KW-1185">Reference proteome</keyword>
<organism evidence="1 2">
    <name type="scientific">Lentibacillus kimchii</name>
    <dbReference type="NCBI Taxonomy" id="1542911"/>
    <lineage>
        <taxon>Bacteria</taxon>
        <taxon>Bacillati</taxon>
        <taxon>Bacillota</taxon>
        <taxon>Bacilli</taxon>
        <taxon>Bacillales</taxon>
        <taxon>Bacillaceae</taxon>
        <taxon>Lentibacillus</taxon>
    </lineage>
</organism>
<evidence type="ECO:0000313" key="2">
    <source>
        <dbReference type="Proteomes" id="UP001596620"/>
    </source>
</evidence>